<dbReference type="AlphaFoldDB" id="D5BRY0"/>
<protein>
    <submittedName>
        <fullName evidence="3">Putative dehydrogenase/oxidoreductase</fullName>
        <ecNumber evidence="3">1.-.-.-</ecNumber>
    </submittedName>
</protein>
<dbReference type="Proteomes" id="UP000007460">
    <property type="component" value="Chromosome"/>
</dbReference>
<sequence length="456" mass="49673">MISHITTKNLPHNPGISGWNAILPDDKPPQPLNKDMTADWLVIGGGFAGLSAARRLSQLTPSTKDINGAKIVVLEAGRIGEGPAGRNSGFMIDLPHVLSSKDYAGDNTEDQLQITMNRRAIDFALDAADEYGMDAETISQSGKVNGAATAKGVAHNLTYADHLQNLGEAFEILDAQQMQELSGSDYYHQGLFTPGTTMLHPSAYIRGLRDGLRNKVDVFENSPVISLNRTGPDWQAKTPDGTITAPQIIMAVNGHAQSFGFFKRRLMHIFLYASMTRAMNAEEVRKLGGTSRWGITPSDPVGSTIRRISGRSGDRIIVRNQASFVSSMEVPDHVATVKRTHHERSFADRFEKMGNIEMEYSWGGKLCLSLNDVPAFGPIEDGITAACCQNGLGTARGTLSGIVAADLVTGNLHDNHQSLERMLSYPQPKKLPMEPFATIGATLTIKYREWRAGKEV</sequence>
<dbReference type="STRING" id="488538.SAR116_0784"/>
<proteinExistence type="predicted"/>
<gene>
    <name evidence="3" type="ordered locus">SAR116_0784</name>
</gene>
<dbReference type="Gene3D" id="3.50.50.60">
    <property type="entry name" value="FAD/NAD(P)-binding domain"/>
    <property type="match status" value="1"/>
</dbReference>
<dbReference type="OrthoDB" id="311718at2"/>
<evidence type="ECO:0000256" key="1">
    <source>
        <dbReference type="ARBA" id="ARBA00023002"/>
    </source>
</evidence>
<dbReference type="KEGG" id="apb:SAR116_0784"/>
<evidence type="ECO:0000313" key="3">
    <source>
        <dbReference type="EMBL" id="ADE39027.1"/>
    </source>
</evidence>
<feature type="domain" description="FAD dependent oxidoreductase" evidence="2">
    <location>
        <begin position="39"/>
        <end position="407"/>
    </location>
</feature>
<evidence type="ECO:0000313" key="4">
    <source>
        <dbReference type="Proteomes" id="UP000007460"/>
    </source>
</evidence>
<name>D5BRY0_PUNMI</name>
<accession>D5BRY0</accession>
<keyword evidence="1 3" id="KW-0560">Oxidoreductase</keyword>
<dbReference type="GO" id="GO:0005737">
    <property type="term" value="C:cytoplasm"/>
    <property type="evidence" value="ECO:0007669"/>
    <property type="project" value="TreeGrafter"/>
</dbReference>
<dbReference type="HOGENOM" id="CLU_007884_3_2_5"/>
<dbReference type="SUPFAM" id="SSF51905">
    <property type="entry name" value="FAD/NAD(P)-binding domain"/>
    <property type="match status" value="1"/>
</dbReference>
<dbReference type="PANTHER" id="PTHR13847:SF281">
    <property type="entry name" value="FAD DEPENDENT OXIDOREDUCTASE DOMAIN-CONTAINING PROTEIN"/>
    <property type="match status" value="1"/>
</dbReference>
<dbReference type="InterPro" id="IPR006076">
    <property type="entry name" value="FAD-dep_OxRdtase"/>
</dbReference>
<keyword evidence="4" id="KW-1185">Reference proteome</keyword>
<dbReference type="EMBL" id="CP001751">
    <property type="protein sequence ID" value="ADE39027.1"/>
    <property type="molecule type" value="Genomic_DNA"/>
</dbReference>
<dbReference type="InterPro" id="IPR036188">
    <property type="entry name" value="FAD/NAD-bd_sf"/>
</dbReference>
<reference evidence="3 4" key="1">
    <citation type="journal article" date="2010" name="J. Bacteriol.">
        <title>Complete genome sequence of "Candidatus Puniceispirillum marinum" IMCC1322, a representative of the SAR116 clade in the Alphaproteobacteria.</title>
        <authorList>
            <person name="Oh H.M."/>
            <person name="Kwon K.K."/>
            <person name="Kang I."/>
            <person name="Kang S.G."/>
            <person name="Lee J.H."/>
            <person name="Kim S.J."/>
            <person name="Cho J.C."/>
        </authorList>
    </citation>
    <scope>NUCLEOTIDE SEQUENCE [LARGE SCALE GENOMIC DNA]</scope>
    <source>
        <strain evidence="3 4">IMCC1322</strain>
    </source>
</reference>
<dbReference type="EC" id="1.-.-.-" evidence="3"/>
<dbReference type="GO" id="GO:0016491">
    <property type="term" value="F:oxidoreductase activity"/>
    <property type="evidence" value="ECO:0007669"/>
    <property type="project" value="UniProtKB-KW"/>
</dbReference>
<dbReference type="RefSeq" id="WP_013045656.1">
    <property type="nucleotide sequence ID" value="NC_014010.1"/>
</dbReference>
<evidence type="ECO:0000259" key="2">
    <source>
        <dbReference type="Pfam" id="PF01266"/>
    </source>
</evidence>
<dbReference type="PANTHER" id="PTHR13847">
    <property type="entry name" value="SARCOSINE DEHYDROGENASE-RELATED"/>
    <property type="match status" value="1"/>
</dbReference>
<dbReference type="eggNOG" id="COG0665">
    <property type="taxonomic scope" value="Bacteria"/>
</dbReference>
<organism evidence="3 4">
    <name type="scientific">Puniceispirillum marinum (strain IMCC1322)</name>
    <dbReference type="NCBI Taxonomy" id="488538"/>
    <lineage>
        <taxon>Bacteria</taxon>
        <taxon>Pseudomonadati</taxon>
        <taxon>Pseudomonadota</taxon>
        <taxon>Alphaproteobacteria</taxon>
        <taxon>Candidatus Puniceispirillales</taxon>
        <taxon>Candidatus Puniceispirillaceae</taxon>
        <taxon>Candidatus Puniceispirillum</taxon>
    </lineage>
</organism>
<dbReference type="Gene3D" id="3.30.9.10">
    <property type="entry name" value="D-Amino Acid Oxidase, subunit A, domain 2"/>
    <property type="match status" value="1"/>
</dbReference>
<dbReference type="Pfam" id="PF01266">
    <property type="entry name" value="DAO"/>
    <property type="match status" value="1"/>
</dbReference>